<dbReference type="InterPro" id="IPR026983">
    <property type="entry name" value="DHC"/>
</dbReference>
<dbReference type="KEGG" id="api:100159578"/>
<dbReference type="Pfam" id="PF18198">
    <property type="entry name" value="AAA_lid_11"/>
    <property type="match status" value="1"/>
</dbReference>
<evidence type="ECO:0000259" key="2">
    <source>
        <dbReference type="Pfam" id="PF18198"/>
    </source>
</evidence>
<organism evidence="4 5">
    <name type="scientific">Acyrthosiphon pisum</name>
    <name type="common">Pea aphid</name>
    <dbReference type="NCBI Taxonomy" id="7029"/>
    <lineage>
        <taxon>Eukaryota</taxon>
        <taxon>Metazoa</taxon>
        <taxon>Ecdysozoa</taxon>
        <taxon>Arthropoda</taxon>
        <taxon>Hexapoda</taxon>
        <taxon>Insecta</taxon>
        <taxon>Pterygota</taxon>
        <taxon>Neoptera</taxon>
        <taxon>Paraneoptera</taxon>
        <taxon>Hemiptera</taxon>
        <taxon>Sternorrhyncha</taxon>
        <taxon>Aphidomorpha</taxon>
        <taxon>Aphidoidea</taxon>
        <taxon>Aphididae</taxon>
        <taxon>Macrosiphini</taxon>
        <taxon>Acyrthosiphon</taxon>
    </lineage>
</organism>
<feature type="domain" description="Dynein heavy chain region D6 P-loop" evidence="1">
    <location>
        <begin position="1"/>
        <end position="44"/>
    </location>
</feature>
<dbReference type="GO" id="GO:0051959">
    <property type="term" value="F:dynein light intermediate chain binding"/>
    <property type="evidence" value="ECO:0007669"/>
    <property type="project" value="InterPro"/>
</dbReference>
<dbReference type="RefSeq" id="XP_016663337.2">
    <property type="nucleotide sequence ID" value="XM_016807848.2"/>
</dbReference>
<dbReference type="InterPro" id="IPR041658">
    <property type="entry name" value="AAA_lid_11"/>
</dbReference>
<dbReference type="GO" id="GO:0007018">
    <property type="term" value="P:microtubule-based movement"/>
    <property type="evidence" value="ECO:0007669"/>
    <property type="project" value="InterPro"/>
</dbReference>
<evidence type="ECO:0000259" key="3">
    <source>
        <dbReference type="Pfam" id="PF18199"/>
    </source>
</evidence>
<sequence length="544" mass="63245">MPELEKICESFSVEHTNSEFRLWLTSYPVEYFSVSVLQNSVKMTNEPPKGLRANIHRSFTSDPITNEEFFEGCKVQSVRFKKLIFSLCFFHALVQERRNYGPIGWNRLYEFNETDLRISVVQLQNFLNEYPNVQFDALRYLTGECNYGGRVTDDWDRRCLTTCLRKFYTKSVIKTSNFKFDKAGVYCCPDLKEYDQILEHIQGFPLITKPEIFGLHENADLIRERQESELILHSVLKTQDRVDLWEKIQFNNDSKTTGGEGGSSEDLILTFSTDILNKLPNKFDVTLALEKYPTTYNQSMNTVLVQEMGRFNKLLDVIKFSLTNLQRSVKGLILMSNELEEVYHSILVSKIPVVWANSSYPSLKPLGSYIKDFLQRMAFLQKWYIHGTPNSFWISGFYFTQAFLTGSQQNFARKFQIPIDLLTFDYKIMDRKMIVSSAPENGVYVYGLFLDGARWSNKKSSLKECKAKQLYSRMPIIHMIPIKKEDLKFDTVYLCPMYKTAERKGTLSTTGHSTNFVIALWIPTIKQPEHWIMRGVALLCQLSQ</sequence>
<dbReference type="Proteomes" id="UP000007819">
    <property type="component" value="Chromosome A1"/>
</dbReference>
<dbReference type="InterPro" id="IPR042219">
    <property type="entry name" value="AAA_lid_11_sf"/>
</dbReference>
<dbReference type="Pfam" id="PF18199">
    <property type="entry name" value="Dynein_C"/>
    <property type="match status" value="1"/>
</dbReference>
<dbReference type="OrthoDB" id="447173at2759"/>
<feature type="domain" description="Dynein heavy chain C-terminal" evidence="3">
    <location>
        <begin position="226"/>
        <end position="540"/>
    </location>
</feature>
<dbReference type="FunFam" id="1.20.1270.280:FF:000001">
    <property type="entry name" value="dynein heavy chain 7, axonemal"/>
    <property type="match status" value="1"/>
</dbReference>
<evidence type="ECO:0000313" key="4">
    <source>
        <dbReference type="EnsemblMetazoa" id="XP_016663337.2"/>
    </source>
</evidence>
<dbReference type="InterPro" id="IPR004273">
    <property type="entry name" value="Dynein_heavy_D6_P-loop"/>
</dbReference>
<name>A0A8R2HB51_ACYPI</name>
<dbReference type="GO" id="GO:0008569">
    <property type="term" value="F:minus-end-directed microtubule motor activity"/>
    <property type="evidence" value="ECO:0007669"/>
    <property type="project" value="InterPro"/>
</dbReference>
<reference evidence="4" key="2">
    <citation type="submission" date="2022-06" db="UniProtKB">
        <authorList>
            <consortium name="EnsemblMetazoa"/>
        </authorList>
    </citation>
    <scope>IDENTIFICATION</scope>
</reference>
<dbReference type="Gene3D" id="1.20.1270.280">
    <property type="match status" value="1"/>
</dbReference>
<dbReference type="EnsemblMetazoa" id="XM_016807848.2">
    <property type="protein sequence ID" value="XP_016663337.2"/>
    <property type="gene ID" value="LOC100159578"/>
</dbReference>
<dbReference type="GeneID" id="100159578"/>
<protein>
    <submittedName>
        <fullName evidence="4">Uncharacterized protein</fullName>
    </submittedName>
</protein>
<dbReference type="PANTHER" id="PTHR22878:SF70">
    <property type="entry name" value="DYNEIN HEAVY CHAIN 2, AXONEMAL"/>
    <property type="match status" value="1"/>
</dbReference>
<feature type="domain" description="Dynein heavy chain AAA lid" evidence="2">
    <location>
        <begin position="80"/>
        <end position="219"/>
    </location>
</feature>
<dbReference type="Gene3D" id="3.40.50.300">
    <property type="entry name" value="P-loop containing nucleotide triphosphate hydrolases"/>
    <property type="match status" value="1"/>
</dbReference>
<accession>A0A8R2HB51</accession>
<dbReference type="Gene3D" id="1.10.8.720">
    <property type="entry name" value="Region D6 of dynein motor"/>
    <property type="match status" value="1"/>
</dbReference>
<dbReference type="InterPro" id="IPR027417">
    <property type="entry name" value="P-loop_NTPase"/>
</dbReference>
<dbReference type="GO" id="GO:0030286">
    <property type="term" value="C:dynein complex"/>
    <property type="evidence" value="ECO:0007669"/>
    <property type="project" value="InterPro"/>
</dbReference>
<evidence type="ECO:0000313" key="5">
    <source>
        <dbReference type="Proteomes" id="UP000007819"/>
    </source>
</evidence>
<dbReference type="PANTHER" id="PTHR22878">
    <property type="entry name" value="DYNEIN HEAVY CHAIN 6, AXONEMAL-LIKE-RELATED"/>
    <property type="match status" value="1"/>
</dbReference>
<dbReference type="FunFam" id="3.10.490.20:FF:000001">
    <property type="entry name" value="dynein heavy chain 7, axonemal"/>
    <property type="match status" value="1"/>
</dbReference>
<dbReference type="GO" id="GO:0045505">
    <property type="term" value="F:dynein intermediate chain binding"/>
    <property type="evidence" value="ECO:0007669"/>
    <property type="project" value="InterPro"/>
</dbReference>
<keyword evidence="5" id="KW-1185">Reference proteome</keyword>
<dbReference type="FunFam" id="1.10.8.720:FF:000001">
    <property type="entry name" value="dynein heavy chain 7, axonemal"/>
    <property type="match status" value="1"/>
</dbReference>
<dbReference type="Pfam" id="PF03028">
    <property type="entry name" value="Dynein_heavy"/>
    <property type="match status" value="1"/>
</dbReference>
<evidence type="ECO:0000259" key="1">
    <source>
        <dbReference type="Pfam" id="PF03028"/>
    </source>
</evidence>
<dbReference type="InterPro" id="IPR043160">
    <property type="entry name" value="Dynein_C_barrel"/>
</dbReference>
<proteinExistence type="predicted"/>
<dbReference type="AlphaFoldDB" id="A0A8R2HB51"/>
<reference evidence="5" key="1">
    <citation type="submission" date="2010-06" db="EMBL/GenBank/DDBJ databases">
        <authorList>
            <person name="Jiang H."/>
            <person name="Abraham K."/>
            <person name="Ali S."/>
            <person name="Alsbrooks S.L."/>
            <person name="Anim B.N."/>
            <person name="Anosike U.S."/>
            <person name="Attaway T."/>
            <person name="Bandaranaike D.P."/>
            <person name="Battles P.K."/>
            <person name="Bell S.N."/>
            <person name="Bell A.V."/>
            <person name="Beltran B."/>
            <person name="Bickham C."/>
            <person name="Bustamante Y."/>
            <person name="Caleb T."/>
            <person name="Canada A."/>
            <person name="Cardenas V."/>
            <person name="Carter K."/>
            <person name="Chacko J."/>
            <person name="Chandrabose M.N."/>
            <person name="Chavez D."/>
            <person name="Chavez A."/>
            <person name="Chen L."/>
            <person name="Chu H.-S."/>
            <person name="Claassen K.J."/>
            <person name="Cockrell R."/>
            <person name="Collins M."/>
            <person name="Cooper J.A."/>
            <person name="Cree A."/>
            <person name="Curry S.M."/>
            <person name="Da Y."/>
            <person name="Dao M.D."/>
            <person name="Das B."/>
            <person name="Davila M.-L."/>
            <person name="Davy-Carroll L."/>
            <person name="Denson S."/>
            <person name="Dinh H."/>
            <person name="Ebong V.E."/>
            <person name="Edwards J.R."/>
            <person name="Egan A."/>
            <person name="El-Daye J."/>
            <person name="Escobedo L."/>
            <person name="Fernandez S."/>
            <person name="Fernando P.R."/>
            <person name="Flagg N."/>
            <person name="Forbes L.D."/>
            <person name="Fowler R.G."/>
            <person name="Fu Q."/>
            <person name="Gabisi R.A."/>
            <person name="Ganer J."/>
            <person name="Garbino Pronczuk A."/>
            <person name="Garcia R.M."/>
            <person name="Garner T."/>
            <person name="Garrett T.E."/>
            <person name="Gonzalez D.A."/>
            <person name="Hamid H."/>
            <person name="Hawkins E.S."/>
            <person name="Hirani K."/>
            <person name="Hogues M.E."/>
            <person name="Hollins B."/>
            <person name="Hsiao C.-H."/>
            <person name="Jabil R."/>
            <person name="James M.L."/>
            <person name="Jhangiani S.N."/>
            <person name="Johnson B."/>
            <person name="Johnson Q."/>
            <person name="Joshi V."/>
            <person name="Kalu J.B."/>
            <person name="Kam C."/>
            <person name="Kashfia A."/>
            <person name="Keebler J."/>
            <person name="Kisamo H."/>
            <person name="Kovar C.L."/>
            <person name="Lago L.A."/>
            <person name="Lai C.-Y."/>
            <person name="Laidlaw J."/>
            <person name="Lara F."/>
            <person name="Le T.-K."/>
            <person name="Lee S.L."/>
            <person name="Legall F.H."/>
            <person name="Lemon S.J."/>
            <person name="Lewis L.R."/>
            <person name="Li B."/>
            <person name="Liu Y."/>
            <person name="Liu Y.-S."/>
            <person name="Lopez J."/>
            <person name="Lozado R.J."/>
            <person name="Lu J."/>
            <person name="Madu R.C."/>
            <person name="Maheshwari M."/>
            <person name="Maheshwari R."/>
            <person name="Malloy K."/>
            <person name="Martinez E."/>
            <person name="Mathew T."/>
            <person name="Mercado I.C."/>
            <person name="Mercado C."/>
            <person name="Meyer B."/>
            <person name="Montgomery K."/>
            <person name="Morgan M.B."/>
            <person name="Munidasa M."/>
            <person name="Nazareth L.V."/>
            <person name="Nelson J."/>
            <person name="Ng B.M."/>
            <person name="Nguyen N.B."/>
            <person name="Nguyen P.Q."/>
            <person name="Nguyen T."/>
            <person name="Obregon M."/>
            <person name="Okwuonu G.O."/>
            <person name="Onwere C.G."/>
            <person name="Orozco G."/>
            <person name="Parra A."/>
            <person name="Patel S."/>
            <person name="Patil S."/>
            <person name="Perez A."/>
            <person name="Perez Y."/>
            <person name="Pham C."/>
            <person name="Primus E.L."/>
            <person name="Pu L.-L."/>
            <person name="Puazo M."/>
            <person name="Qin X."/>
            <person name="Quiroz J.B."/>
            <person name="Reese J."/>
            <person name="Richards S."/>
            <person name="Rives C.M."/>
            <person name="Robberts R."/>
            <person name="Ruiz S.J."/>
            <person name="Ruiz M.J."/>
            <person name="Santibanez J."/>
            <person name="Schneider B.W."/>
            <person name="Sisson I."/>
            <person name="Smith M."/>
            <person name="Sodergren E."/>
            <person name="Song X.-Z."/>
            <person name="Song B.B."/>
            <person name="Summersgill H."/>
            <person name="Thelus R."/>
            <person name="Thornton R.D."/>
            <person name="Trejos Z.Y."/>
            <person name="Usmani K."/>
            <person name="Vattathil S."/>
            <person name="Villasana D."/>
            <person name="Walker D.L."/>
            <person name="Wang S."/>
            <person name="Wang K."/>
            <person name="White C.S."/>
            <person name="Williams A.C."/>
            <person name="Williamson J."/>
            <person name="Wilson K."/>
            <person name="Woghiren I.O."/>
            <person name="Woodworth J.R."/>
            <person name="Worley K.C."/>
            <person name="Wright R.A."/>
            <person name="Wu W."/>
            <person name="Young L."/>
            <person name="Zhang L."/>
            <person name="Zhang J."/>
            <person name="Zhu Y."/>
            <person name="Muzny D.M."/>
            <person name="Weinstock G."/>
            <person name="Gibbs R.A."/>
        </authorList>
    </citation>
    <scope>NUCLEOTIDE SEQUENCE [LARGE SCALE GENOMIC DNA]</scope>
    <source>
        <strain evidence="5">LSR1</strain>
    </source>
</reference>
<dbReference type="Gene3D" id="3.10.490.20">
    <property type="match status" value="1"/>
</dbReference>
<dbReference type="InterPro" id="IPR041228">
    <property type="entry name" value="Dynein_C"/>
</dbReference>